<dbReference type="EMBL" id="LAZR01000234">
    <property type="protein sequence ID" value="KKN80210.1"/>
    <property type="molecule type" value="Genomic_DNA"/>
</dbReference>
<organism evidence="1">
    <name type="scientific">marine sediment metagenome</name>
    <dbReference type="NCBI Taxonomy" id="412755"/>
    <lineage>
        <taxon>unclassified sequences</taxon>
        <taxon>metagenomes</taxon>
        <taxon>ecological metagenomes</taxon>
    </lineage>
</organism>
<accession>A0A0F9TG06</accession>
<name>A0A0F9TG06_9ZZZZ</name>
<dbReference type="AlphaFoldDB" id="A0A0F9TG06"/>
<reference evidence="1" key="1">
    <citation type="journal article" date="2015" name="Nature">
        <title>Complex archaea that bridge the gap between prokaryotes and eukaryotes.</title>
        <authorList>
            <person name="Spang A."/>
            <person name="Saw J.H."/>
            <person name="Jorgensen S.L."/>
            <person name="Zaremba-Niedzwiedzka K."/>
            <person name="Martijn J."/>
            <person name="Lind A.E."/>
            <person name="van Eijk R."/>
            <person name="Schleper C."/>
            <person name="Guy L."/>
            <person name="Ettema T.J."/>
        </authorList>
    </citation>
    <scope>NUCLEOTIDE SEQUENCE</scope>
</reference>
<evidence type="ECO:0000313" key="1">
    <source>
        <dbReference type="EMBL" id="KKN80210.1"/>
    </source>
</evidence>
<sequence>MQAKQYRTNLRRLHHLIYKGHGKSTEASRIRHCLSVLWERMPKEEQEDARKLAHNLHVFAQVKRLLKSLAAEQKEAKAARSLSNRDNNPRFHEYADRHRRLTVTGNLIHFWIEHDIDQRKARITALTNLYHELRGSKHQHGVSDGAKFYYVKARQEYGERFKISPRNLNKPVDASVLVA</sequence>
<gene>
    <name evidence="1" type="ORF">LCGC14_0331640</name>
</gene>
<proteinExistence type="predicted"/>
<comment type="caution">
    <text evidence="1">The sequence shown here is derived from an EMBL/GenBank/DDBJ whole genome shotgun (WGS) entry which is preliminary data.</text>
</comment>
<protein>
    <submittedName>
        <fullName evidence="1">Uncharacterized protein</fullName>
    </submittedName>
</protein>